<sequence>MKISTLAITAILIFPSFSLFAAQLGSEPSGPFGRELGTISISGISGNMDDTIHVLKIKRTVLAAHRINIISLDSLGKSDAYLGAKKYFQGTADV</sequence>
<keyword evidence="1" id="KW-0732">Signal</keyword>
<dbReference type="OrthoDB" id="6540461at2"/>
<accession>A0A095T0C1</accession>
<gene>
    <name evidence="2" type="ORF">HA49_20945</name>
</gene>
<dbReference type="EMBL" id="JPKR02000005">
    <property type="protein sequence ID" value="KGD70391.1"/>
    <property type="molecule type" value="Genomic_DNA"/>
</dbReference>
<feature type="signal peptide" evidence="1">
    <location>
        <begin position="1"/>
        <end position="21"/>
    </location>
</feature>
<comment type="caution">
    <text evidence="2">The sequence shown here is derived from an EMBL/GenBank/DDBJ whole genome shotgun (WGS) entry which is preliminary data.</text>
</comment>
<evidence type="ECO:0000313" key="3">
    <source>
        <dbReference type="Proteomes" id="UP000029577"/>
    </source>
</evidence>
<evidence type="ECO:0000313" key="2">
    <source>
        <dbReference type="EMBL" id="KGD70391.1"/>
    </source>
</evidence>
<dbReference type="RefSeq" id="WP_038023807.1">
    <property type="nucleotide sequence ID" value="NZ_JPKR02000005.1"/>
</dbReference>
<evidence type="ECO:0000256" key="1">
    <source>
        <dbReference type="SAM" id="SignalP"/>
    </source>
</evidence>
<keyword evidence="3" id="KW-1185">Reference proteome</keyword>
<reference evidence="2" key="1">
    <citation type="submission" date="2014-12" db="EMBL/GenBank/DDBJ databases">
        <title>The draft genome of the Tatumella morbirosei type strain, LMG23360T isolated from pineapple rot.</title>
        <authorList>
            <person name="Smits T.H."/>
            <person name="Palmer M."/>
            <person name="Venter S.N."/>
            <person name="Duffy B."/>
            <person name="Steenkamp E.T."/>
            <person name="Chan W.Y."/>
            <person name="Coutinho T.A."/>
            <person name="Coetzee M.P."/>
            <person name="De Maayer P."/>
        </authorList>
    </citation>
    <scope>NUCLEOTIDE SEQUENCE [LARGE SCALE GENOMIC DNA]</scope>
    <source>
        <strain evidence="2">LMG 23360</strain>
    </source>
</reference>
<evidence type="ECO:0008006" key="4">
    <source>
        <dbReference type="Google" id="ProtNLM"/>
    </source>
</evidence>
<protein>
    <recommendedName>
        <fullName evidence="4">YdgH/BhsA/McbA-like domain-containing protein</fullName>
    </recommendedName>
</protein>
<feature type="chain" id="PRO_5001918415" description="YdgH/BhsA/McbA-like domain-containing protein" evidence="1">
    <location>
        <begin position="22"/>
        <end position="94"/>
    </location>
</feature>
<organism evidence="2 3">
    <name type="scientific">Tatumella morbirosei</name>
    <dbReference type="NCBI Taxonomy" id="642227"/>
    <lineage>
        <taxon>Bacteria</taxon>
        <taxon>Pseudomonadati</taxon>
        <taxon>Pseudomonadota</taxon>
        <taxon>Gammaproteobacteria</taxon>
        <taxon>Enterobacterales</taxon>
        <taxon>Erwiniaceae</taxon>
        <taxon>Tatumella</taxon>
    </lineage>
</organism>
<name>A0A095T0C1_9GAMM</name>
<dbReference type="STRING" id="642227.HA49_20945"/>
<dbReference type="Proteomes" id="UP000029577">
    <property type="component" value="Unassembled WGS sequence"/>
</dbReference>
<dbReference type="AlphaFoldDB" id="A0A095T0C1"/>
<proteinExistence type="predicted"/>